<dbReference type="AlphaFoldDB" id="A0A1M4VTD1"/>
<keyword evidence="6" id="KW-0675">Receptor</keyword>
<evidence type="ECO:0000313" key="6">
    <source>
        <dbReference type="EMBL" id="SHE72125.1"/>
    </source>
</evidence>
<dbReference type="SUPFAM" id="SSF49464">
    <property type="entry name" value="Carboxypeptidase regulatory domain-like"/>
    <property type="match status" value="1"/>
</dbReference>
<dbReference type="Pfam" id="PF13620">
    <property type="entry name" value="CarboxypepD_reg"/>
    <property type="match status" value="1"/>
</dbReference>
<comment type="subcellular location">
    <subcellularLocation>
        <location evidence="1">Cell outer membrane</location>
    </subcellularLocation>
</comment>
<dbReference type="InterPro" id="IPR036942">
    <property type="entry name" value="Beta-barrel_TonB_sf"/>
</dbReference>
<evidence type="ECO:0000259" key="5">
    <source>
        <dbReference type="Pfam" id="PF14905"/>
    </source>
</evidence>
<dbReference type="Gene3D" id="2.40.170.20">
    <property type="entry name" value="TonB-dependent receptor, beta-barrel domain"/>
    <property type="match status" value="1"/>
</dbReference>
<evidence type="ECO:0000313" key="7">
    <source>
        <dbReference type="Proteomes" id="UP000184287"/>
    </source>
</evidence>
<dbReference type="Gene3D" id="2.60.40.1120">
    <property type="entry name" value="Carboxypeptidase-like, regulatory domain"/>
    <property type="match status" value="1"/>
</dbReference>
<evidence type="ECO:0000256" key="1">
    <source>
        <dbReference type="ARBA" id="ARBA00004442"/>
    </source>
</evidence>
<reference evidence="7" key="1">
    <citation type="submission" date="2016-11" db="EMBL/GenBank/DDBJ databases">
        <authorList>
            <person name="Varghese N."/>
            <person name="Submissions S."/>
        </authorList>
    </citation>
    <scope>NUCLEOTIDE SEQUENCE [LARGE SCALE GENOMIC DNA]</scope>
    <source>
        <strain evidence="7">DSM 16990</strain>
    </source>
</reference>
<keyword evidence="4" id="KW-1133">Transmembrane helix</keyword>
<keyword evidence="7" id="KW-1185">Reference proteome</keyword>
<name>A0A1M4VTD1_9SPHI</name>
<evidence type="ECO:0000256" key="4">
    <source>
        <dbReference type="SAM" id="Phobius"/>
    </source>
</evidence>
<dbReference type="InterPro" id="IPR008969">
    <property type="entry name" value="CarboxyPept-like_regulatory"/>
</dbReference>
<dbReference type="STRING" id="288992.SAMN04488522_1011013"/>
<sequence length="912" mass="101207">MSYCSFFDQLTRAFIYISAFQVKIEIKLSITGRIFFFIVLLFPSLILTAQVKRKLTGSVTDKSKQGIPGANVRMIAGKDTLSINSDADGKFSFENLNSSSSDFSLLVRSIGYRTTSSTHSFKTGENILSLKPIILMPDTQLLKEVIIEGKVVAMKVKKDTLEYNAAAYKVREGDHVDQLLKQLPGIEVDEKGKVTSMGKEMTKIRVNGKDFFTGNVKEFIKQLPAEMFSHLQVIDDYGEEAKLTGIKMGQPKKILNLVTKPGRNRGTFGNAGIDGGTNKRYGFQSSGNIWKDDRQIGASANLNNANNSAGSTRALYTSGNYRDHITKRTVGSANYAFNNNLNESSQFNYIERVNQLGTLYTTNENSSNTNSNGHNFDLNLQGNYDKEYLTASLNGSFSDGKSTSSSQNIQKGAIRQDLYNSSLSNQSNPNLNANFGWGKSFAKRGRTIYVNFSGAFGKSKSDQDMMNKIGYYDQKTGAFLKETPLNRLVDNKSSNGQWNASVTYSEPLNRADDTVSTKNIDFNYAFSLSSNNNSLQTRVKDQNGQISFVDSLSNVYHSNFLNNNFRLSYRYGSKRLNYTAGISLQPSSLKGSYEGRTDKISQNTLNFSPSGNLNYMISPSQSLSGNYNGASNAPDFQQLQPVADTRDLQNVIIGNPNLKTSFNHNANVDYRLFDPEGGLSFQIGLNTSLIQNQVVANVVLVGDSLNSLKQETRYVNANGNYNIGTSYSLSYPFSKNKFALTLSGNLNRANDVLFTDDKKSFSKRFNFDQQLSFSANTEKLSMSAQASYGLNANTYSLSSAGQRRNVETWMFNIYSRYILTKSWTLNFTGSKRINTGYSIAANNPLLINAGIEKTLFKNKSGMLTFAVNDLLNQGNGLNRTFSDNAVTESRTDGVTRFFLLGFSMRLQDFGLH</sequence>
<protein>
    <submittedName>
        <fullName evidence="6">Outer membrane receptor proteins, mostly Fe transport</fullName>
    </submittedName>
</protein>
<gene>
    <name evidence="6" type="ORF">SAMN04488522_1011013</name>
</gene>
<evidence type="ECO:0000256" key="2">
    <source>
        <dbReference type="ARBA" id="ARBA00023136"/>
    </source>
</evidence>
<dbReference type="GO" id="GO:0009279">
    <property type="term" value="C:cell outer membrane"/>
    <property type="evidence" value="ECO:0007669"/>
    <property type="project" value="UniProtKB-SubCell"/>
</dbReference>
<evidence type="ECO:0000256" key="3">
    <source>
        <dbReference type="ARBA" id="ARBA00023237"/>
    </source>
</evidence>
<keyword evidence="3" id="KW-0998">Cell outer membrane</keyword>
<proteinExistence type="predicted"/>
<accession>A0A1M4VTD1</accession>
<feature type="transmembrane region" description="Helical" evidence="4">
    <location>
        <begin position="30"/>
        <end position="49"/>
    </location>
</feature>
<keyword evidence="4" id="KW-0812">Transmembrane</keyword>
<keyword evidence="2 4" id="KW-0472">Membrane</keyword>
<dbReference type="EMBL" id="FQUQ01000001">
    <property type="protein sequence ID" value="SHE72125.1"/>
    <property type="molecule type" value="Genomic_DNA"/>
</dbReference>
<feature type="domain" description="Outer membrane protein beta-barrel" evidence="5">
    <location>
        <begin position="440"/>
        <end position="903"/>
    </location>
</feature>
<dbReference type="Pfam" id="PF14905">
    <property type="entry name" value="OMP_b-brl_3"/>
    <property type="match status" value="1"/>
</dbReference>
<organism evidence="6 7">
    <name type="scientific">Pedobacter caeni</name>
    <dbReference type="NCBI Taxonomy" id="288992"/>
    <lineage>
        <taxon>Bacteria</taxon>
        <taxon>Pseudomonadati</taxon>
        <taxon>Bacteroidota</taxon>
        <taxon>Sphingobacteriia</taxon>
        <taxon>Sphingobacteriales</taxon>
        <taxon>Sphingobacteriaceae</taxon>
        <taxon>Pedobacter</taxon>
    </lineage>
</organism>
<dbReference type="Proteomes" id="UP000184287">
    <property type="component" value="Unassembled WGS sequence"/>
</dbReference>
<dbReference type="InterPro" id="IPR041700">
    <property type="entry name" value="OMP_b-brl_3"/>
</dbReference>
<dbReference type="SUPFAM" id="SSF56935">
    <property type="entry name" value="Porins"/>
    <property type="match status" value="1"/>
</dbReference>